<evidence type="ECO:0000313" key="1">
    <source>
        <dbReference type="EMBL" id="ETO11192.1"/>
    </source>
</evidence>
<evidence type="ECO:0000313" key="2">
    <source>
        <dbReference type="Proteomes" id="UP000023152"/>
    </source>
</evidence>
<dbReference type="OrthoDB" id="40902at2759"/>
<protein>
    <submittedName>
        <fullName evidence="1">Protein kinase domain containing protein</fullName>
    </submittedName>
</protein>
<dbReference type="Gene3D" id="1.10.510.10">
    <property type="entry name" value="Transferase(Phosphotransferase) domain 1"/>
    <property type="match status" value="1"/>
</dbReference>
<keyword evidence="2" id="KW-1185">Reference proteome</keyword>
<feature type="non-terminal residue" evidence="1">
    <location>
        <position position="1"/>
    </location>
</feature>
<reference evidence="1 2" key="1">
    <citation type="journal article" date="2013" name="Curr. Biol.">
        <title>The Genome of the Foraminiferan Reticulomyxa filosa.</title>
        <authorList>
            <person name="Glockner G."/>
            <person name="Hulsmann N."/>
            <person name="Schleicher M."/>
            <person name="Noegel A.A."/>
            <person name="Eichinger L."/>
            <person name="Gallinger C."/>
            <person name="Pawlowski J."/>
            <person name="Sierra R."/>
            <person name="Euteneuer U."/>
            <person name="Pillet L."/>
            <person name="Moustafa A."/>
            <person name="Platzer M."/>
            <person name="Groth M."/>
            <person name="Szafranski K."/>
            <person name="Schliwa M."/>
        </authorList>
    </citation>
    <scope>NUCLEOTIDE SEQUENCE [LARGE SCALE GENOMIC DNA]</scope>
</reference>
<name>X6MCL2_RETFI</name>
<accession>X6MCL2</accession>
<dbReference type="Proteomes" id="UP000023152">
    <property type="component" value="Unassembled WGS sequence"/>
</dbReference>
<keyword evidence="1" id="KW-0808">Transferase</keyword>
<dbReference type="GO" id="GO:0016301">
    <property type="term" value="F:kinase activity"/>
    <property type="evidence" value="ECO:0007669"/>
    <property type="project" value="UniProtKB-KW"/>
</dbReference>
<comment type="caution">
    <text evidence="1">The sequence shown here is derived from an EMBL/GenBank/DDBJ whole genome shotgun (WGS) entry which is preliminary data.</text>
</comment>
<proteinExistence type="predicted"/>
<dbReference type="SUPFAM" id="SSF56112">
    <property type="entry name" value="Protein kinase-like (PK-like)"/>
    <property type="match status" value="1"/>
</dbReference>
<dbReference type="AlphaFoldDB" id="X6MCL2"/>
<gene>
    <name evidence="1" type="ORF">RFI_26185</name>
</gene>
<organism evidence="1 2">
    <name type="scientific">Reticulomyxa filosa</name>
    <dbReference type="NCBI Taxonomy" id="46433"/>
    <lineage>
        <taxon>Eukaryota</taxon>
        <taxon>Sar</taxon>
        <taxon>Rhizaria</taxon>
        <taxon>Retaria</taxon>
        <taxon>Foraminifera</taxon>
        <taxon>Monothalamids</taxon>
        <taxon>Reticulomyxidae</taxon>
        <taxon>Reticulomyxa</taxon>
    </lineage>
</organism>
<dbReference type="EMBL" id="ASPP01022668">
    <property type="protein sequence ID" value="ETO11192.1"/>
    <property type="molecule type" value="Genomic_DNA"/>
</dbReference>
<keyword evidence="1" id="KW-0418">Kinase</keyword>
<dbReference type="InterPro" id="IPR011009">
    <property type="entry name" value="Kinase-like_dom_sf"/>
</dbReference>
<sequence>IQKSIRRGVVEYDDDDWQHVSQETLELVKGLLEKNPQKRKTVDDILKLTWKVSSTKNAFRVAHSKFKQTVQKRKFHRFSNPFEKSTVMMNRLYGTSRDEMVM</sequence>